<dbReference type="InterPro" id="IPR006076">
    <property type="entry name" value="FAD-dep_OxRdtase"/>
</dbReference>
<dbReference type="InterPro" id="IPR036188">
    <property type="entry name" value="FAD/NAD-bd_sf"/>
</dbReference>
<evidence type="ECO:0000256" key="2">
    <source>
        <dbReference type="ARBA" id="ARBA00007330"/>
    </source>
</evidence>
<protein>
    <submittedName>
        <fullName evidence="8">Glycerol-3-phosphate dehydrogenase</fullName>
    </submittedName>
</protein>
<name>A0A4R3M7T8_9BURK</name>
<evidence type="ECO:0000313" key="8">
    <source>
        <dbReference type="EMBL" id="TCT09561.1"/>
    </source>
</evidence>
<proteinExistence type="inferred from homology"/>
<evidence type="ECO:0000256" key="5">
    <source>
        <dbReference type="ARBA" id="ARBA00023002"/>
    </source>
</evidence>
<sequence>MVERLTQIDGQSFDVIVIGGGAAGASASQNLAAKGYKVLLVDKGDFGSGTSSRSSRLLYCGLAHLSPDHPVWQFILKPGDLMRRIHMARLAMKSRTQLVQTMPERLIPHTFFFPVHKESDYPGWKVDLGFRALELIGFSKVSLNYRRMSAKKAAGKYGMAKYLAENSSLESVGVYTEYQYNWAERICVDTILDAERLGAATCNYVKVVRLESQPDGSWLVSLKDGLGSDKTAQVTGRMLVNTAGPWVDRVIAKTDKPARKKHLIGIKGINLVVKLPPECEGQGLETISSIGQPYYCMPWGKYHFFGPTDTVFEGDPDDARVLPEEIDYVLKEANFLFPTFKLTEKDIVYSWCGVRPRTAATGEKDIVKLLSIHELEAEGLPNAIALTGMPIMNHRYAGEKIAERIGQAIKPTRPAGKLSHAAKLFPEDRSSPPVDAEYPNVSIANLRHAARHEHVRTLSDLMFRRVGLGWGHNMGLNVARQAAQAVADIMGWDAPEVGRQVADYEHFVRENFNPSYAGGSESASSLP</sequence>
<evidence type="ECO:0000256" key="4">
    <source>
        <dbReference type="ARBA" id="ARBA00022827"/>
    </source>
</evidence>
<dbReference type="SUPFAM" id="SSF51905">
    <property type="entry name" value="FAD/NAD(P)-binding domain"/>
    <property type="match status" value="1"/>
</dbReference>
<dbReference type="RefSeq" id="WP_132580307.1">
    <property type="nucleotide sequence ID" value="NZ_SMAJ01000003.1"/>
</dbReference>
<dbReference type="Gene3D" id="3.30.9.10">
    <property type="entry name" value="D-Amino Acid Oxidase, subunit A, domain 2"/>
    <property type="match status" value="1"/>
</dbReference>
<dbReference type="PRINTS" id="PR01001">
    <property type="entry name" value="FADG3PDH"/>
</dbReference>
<gene>
    <name evidence="8" type="ORF">EDC26_103180</name>
</gene>
<evidence type="ECO:0000256" key="1">
    <source>
        <dbReference type="ARBA" id="ARBA00001974"/>
    </source>
</evidence>
<evidence type="ECO:0000313" key="9">
    <source>
        <dbReference type="Proteomes" id="UP000295525"/>
    </source>
</evidence>
<evidence type="ECO:0000256" key="3">
    <source>
        <dbReference type="ARBA" id="ARBA00022630"/>
    </source>
</evidence>
<organism evidence="8 9">
    <name type="scientific">Paralcaligenes ureilyticus</name>
    <dbReference type="NCBI Taxonomy" id="627131"/>
    <lineage>
        <taxon>Bacteria</taxon>
        <taxon>Pseudomonadati</taxon>
        <taxon>Pseudomonadota</taxon>
        <taxon>Betaproteobacteria</taxon>
        <taxon>Burkholderiales</taxon>
        <taxon>Alcaligenaceae</taxon>
        <taxon>Paralcaligenes</taxon>
    </lineage>
</organism>
<comment type="similarity">
    <text evidence="2">Belongs to the FAD-dependent glycerol-3-phosphate dehydrogenase family.</text>
</comment>
<comment type="cofactor">
    <cofactor evidence="1">
        <name>FAD</name>
        <dbReference type="ChEBI" id="CHEBI:57692"/>
    </cofactor>
</comment>
<dbReference type="PANTHER" id="PTHR11985:SF15">
    <property type="entry name" value="GLYCEROL-3-PHOSPHATE DEHYDROGENASE, MITOCHONDRIAL"/>
    <property type="match status" value="1"/>
</dbReference>
<dbReference type="InterPro" id="IPR031656">
    <property type="entry name" value="DAO_C"/>
</dbReference>
<dbReference type="Gene3D" id="3.50.50.60">
    <property type="entry name" value="FAD/NAD(P)-binding domain"/>
    <property type="match status" value="1"/>
</dbReference>
<evidence type="ECO:0000259" key="6">
    <source>
        <dbReference type="Pfam" id="PF01266"/>
    </source>
</evidence>
<evidence type="ECO:0000259" key="7">
    <source>
        <dbReference type="Pfam" id="PF16901"/>
    </source>
</evidence>
<comment type="caution">
    <text evidence="8">The sequence shown here is derived from an EMBL/GenBank/DDBJ whole genome shotgun (WGS) entry which is preliminary data.</text>
</comment>
<dbReference type="Gene3D" id="1.10.8.870">
    <property type="entry name" value="Alpha-glycerophosphate oxidase, cap domain"/>
    <property type="match status" value="1"/>
</dbReference>
<dbReference type="Pfam" id="PF16901">
    <property type="entry name" value="DAO_C"/>
    <property type="match status" value="1"/>
</dbReference>
<accession>A0A4R3M7T8</accession>
<keyword evidence="5" id="KW-0560">Oxidoreductase</keyword>
<dbReference type="GO" id="GO:0046168">
    <property type="term" value="P:glycerol-3-phosphate catabolic process"/>
    <property type="evidence" value="ECO:0007669"/>
    <property type="project" value="TreeGrafter"/>
</dbReference>
<dbReference type="InterPro" id="IPR038299">
    <property type="entry name" value="DAO_C_sf"/>
</dbReference>
<feature type="domain" description="Alpha-glycerophosphate oxidase C-terminal" evidence="7">
    <location>
        <begin position="438"/>
        <end position="494"/>
    </location>
</feature>
<dbReference type="OrthoDB" id="9766796at2"/>
<dbReference type="PANTHER" id="PTHR11985">
    <property type="entry name" value="GLYCEROL-3-PHOSPHATE DEHYDROGENASE"/>
    <property type="match status" value="1"/>
</dbReference>
<dbReference type="AlphaFoldDB" id="A0A4R3M7T8"/>
<dbReference type="InterPro" id="IPR000447">
    <property type="entry name" value="G3P_DH_FAD-dep"/>
</dbReference>
<feature type="domain" description="FAD dependent oxidoreductase" evidence="6">
    <location>
        <begin position="14"/>
        <end position="404"/>
    </location>
</feature>
<reference evidence="8 9" key="1">
    <citation type="submission" date="2019-03" db="EMBL/GenBank/DDBJ databases">
        <title>Genomic Encyclopedia of Type Strains, Phase IV (KMG-IV): sequencing the most valuable type-strain genomes for metagenomic binning, comparative biology and taxonomic classification.</title>
        <authorList>
            <person name="Goeker M."/>
        </authorList>
    </citation>
    <scope>NUCLEOTIDE SEQUENCE [LARGE SCALE GENOMIC DNA]</scope>
    <source>
        <strain evidence="8 9">DSM 24591</strain>
    </source>
</reference>
<dbReference type="EMBL" id="SMAJ01000003">
    <property type="protein sequence ID" value="TCT09561.1"/>
    <property type="molecule type" value="Genomic_DNA"/>
</dbReference>
<dbReference type="Proteomes" id="UP000295525">
    <property type="component" value="Unassembled WGS sequence"/>
</dbReference>
<dbReference type="Pfam" id="PF01266">
    <property type="entry name" value="DAO"/>
    <property type="match status" value="1"/>
</dbReference>
<keyword evidence="4" id="KW-0274">FAD</keyword>
<dbReference type="GO" id="GO:0004368">
    <property type="term" value="F:glycerol-3-phosphate dehydrogenase (quinone) activity"/>
    <property type="evidence" value="ECO:0007669"/>
    <property type="project" value="InterPro"/>
</dbReference>
<keyword evidence="3" id="KW-0285">Flavoprotein</keyword>
<keyword evidence="9" id="KW-1185">Reference proteome</keyword>